<protein>
    <recommendedName>
        <fullName evidence="3">COR domain-containing protein</fullName>
    </recommendedName>
</protein>
<proteinExistence type="predicted"/>
<dbReference type="SUPFAM" id="SSF52540">
    <property type="entry name" value="P-loop containing nucleoside triphosphate hydrolases"/>
    <property type="match status" value="1"/>
</dbReference>
<dbReference type="Gene3D" id="1.10.10.10">
    <property type="entry name" value="Winged helix-like DNA-binding domain superfamily/Winged helix DNA-binding domain"/>
    <property type="match status" value="1"/>
</dbReference>
<dbReference type="Proteomes" id="UP001159405">
    <property type="component" value="Unassembled WGS sequence"/>
</dbReference>
<dbReference type="PANTHER" id="PTHR47508">
    <property type="entry name" value="SAM DOMAIN-CONTAINING PROTEIN-RELATED"/>
    <property type="match status" value="1"/>
</dbReference>
<evidence type="ECO:0000313" key="4">
    <source>
        <dbReference type="EMBL" id="CAH3040632.1"/>
    </source>
</evidence>
<evidence type="ECO:0000256" key="2">
    <source>
        <dbReference type="SAM" id="MobiDB-lite"/>
    </source>
</evidence>
<keyword evidence="5" id="KW-1185">Reference proteome</keyword>
<dbReference type="PANTHER" id="PTHR47508:SF1">
    <property type="entry name" value="NON-SPECIFIC SERINE_THREONINE PROTEIN KINASE"/>
    <property type="match status" value="1"/>
</dbReference>
<dbReference type="EMBL" id="CALNXK010000008">
    <property type="protein sequence ID" value="CAH3040632.1"/>
    <property type="molecule type" value="Genomic_DNA"/>
</dbReference>
<dbReference type="InterPro" id="IPR036388">
    <property type="entry name" value="WH-like_DNA-bd_sf"/>
</dbReference>
<reference evidence="4 5" key="1">
    <citation type="submission" date="2022-05" db="EMBL/GenBank/DDBJ databases">
        <authorList>
            <consortium name="Genoscope - CEA"/>
            <person name="William W."/>
        </authorList>
    </citation>
    <scope>NUCLEOTIDE SEQUENCE [LARGE SCALE GENOMIC DNA]</scope>
</reference>
<organism evidence="4 5">
    <name type="scientific">Porites lobata</name>
    <dbReference type="NCBI Taxonomy" id="104759"/>
    <lineage>
        <taxon>Eukaryota</taxon>
        <taxon>Metazoa</taxon>
        <taxon>Cnidaria</taxon>
        <taxon>Anthozoa</taxon>
        <taxon>Hexacorallia</taxon>
        <taxon>Scleractinia</taxon>
        <taxon>Fungiina</taxon>
        <taxon>Poritidae</taxon>
        <taxon>Porites</taxon>
    </lineage>
</organism>
<feature type="domain" description="COR" evidence="3">
    <location>
        <begin position="377"/>
        <end position="475"/>
    </location>
</feature>
<gene>
    <name evidence="4" type="ORF">PLOB_00045811</name>
</gene>
<feature type="region of interest" description="Disordered" evidence="2">
    <location>
        <begin position="142"/>
        <end position="175"/>
    </location>
</feature>
<sequence length="583" mass="66333">PLEIRLRGPLAVEAYNKALIDGKAYVKRLPIMLIGQDNSGKTSLKRSLTGKPFNPDEDSTVGIDVDPSHIKVSTEIWKARKNGDGTQLAGGVEAISFEQHAARLVADDLKREKSVLAVKKMNIAISGSSEVCISNNSSQLFSPSDEVLGDPQVIPEVPSDPYPRREEQPPVESPRIPNDVAKLIKKLINESENVQDDDDIYAILWDFGGQSVYYATHPLFITARAIYLLVYDLSRDPYKTAKPLVKQGVYKKNLDSHGTKTNMDYLDFWMTSVASLGSETEDQHVRLGHIQVKVPPVFLVCTHADEPHKGTDPSALAREVFGSLQTKRFKNQLYEDVFVVDNTKSTGPGSECSEVTRLREKVLAIAKELPQMKEAIPIKWLKYERALQGTARKGYKWISLSMAKQIASEVCNIDNDQQFLILLNFLHDQRILVHFDDTPMLNSLVVLDPQWLVDVFKMVITVKPYDQEESEFKELWLYLESKGILDEKLLEHVQLALMLECMRKEFCWLKKMKYEVSVICPVCCQGRKVNYCSTHLKQYCEQEECLHFWSEPDLRSAKQFIRCRRYAAAQSDKVNVKMFAPWI</sequence>
<dbReference type="InterPro" id="IPR032171">
    <property type="entry name" value="COR-A"/>
</dbReference>
<feature type="non-terminal residue" evidence="4">
    <location>
        <position position="1"/>
    </location>
</feature>
<dbReference type="Gene3D" id="3.40.50.300">
    <property type="entry name" value="P-loop containing nucleotide triphosphate hydrolases"/>
    <property type="match status" value="2"/>
</dbReference>
<dbReference type="Pfam" id="PF16095">
    <property type="entry name" value="COR-A"/>
    <property type="match status" value="1"/>
</dbReference>
<accession>A0ABN8N0T5</accession>
<dbReference type="Pfam" id="PF08477">
    <property type="entry name" value="Roc"/>
    <property type="match status" value="1"/>
</dbReference>
<feature type="non-terminal residue" evidence="4">
    <location>
        <position position="583"/>
    </location>
</feature>
<evidence type="ECO:0000256" key="1">
    <source>
        <dbReference type="ARBA" id="ARBA00022737"/>
    </source>
</evidence>
<evidence type="ECO:0000259" key="3">
    <source>
        <dbReference type="Pfam" id="PF16095"/>
    </source>
</evidence>
<evidence type="ECO:0000313" key="5">
    <source>
        <dbReference type="Proteomes" id="UP001159405"/>
    </source>
</evidence>
<keyword evidence="1" id="KW-0677">Repeat</keyword>
<dbReference type="InterPro" id="IPR027417">
    <property type="entry name" value="P-loop_NTPase"/>
</dbReference>
<comment type="caution">
    <text evidence="4">The sequence shown here is derived from an EMBL/GenBank/DDBJ whole genome shotgun (WGS) entry which is preliminary data.</text>
</comment>
<feature type="region of interest" description="Disordered" evidence="2">
    <location>
        <begin position="39"/>
        <end position="60"/>
    </location>
</feature>
<name>A0ABN8N0T5_9CNID</name>